<reference evidence="2 3" key="1">
    <citation type="submission" date="2018-08" db="EMBL/GenBank/DDBJ databases">
        <title>A genome reference for cultivated species of the human gut microbiota.</title>
        <authorList>
            <person name="Zou Y."/>
            <person name="Xue W."/>
            <person name="Luo G."/>
        </authorList>
    </citation>
    <scope>NUCLEOTIDE SEQUENCE [LARGE SCALE GENOMIC DNA]</scope>
    <source>
        <strain evidence="2 3">AM07-24</strain>
    </source>
</reference>
<organism evidence="2 3">
    <name type="scientific">Emergencia timonensis</name>
    <dbReference type="NCBI Taxonomy" id="1776384"/>
    <lineage>
        <taxon>Bacteria</taxon>
        <taxon>Bacillati</taxon>
        <taxon>Bacillota</taxon>
        <taxon>Clostridia</taxon>
        <taxon>Peptostreptococcales</taxon>
        <taxon>Anaerovoracaceae</taxon>
        <taxon>Emergencia</taxon>
    </lineage>
</organism>
<accession>A0A415E0M3</accession>
<dbReference type="Pfam" id="PF08984">
    <property type="entry name" value="DUF1858"/>
    <property type="match status" value="1"/>
</dbReference>
<keyword evidence="3" id="KW-1185">Reference proteome</keyword>
<sequence length="63" mass="6955">MKITEDMKVCEILDLDDRLEVLFENHGLPCSGCPGAVQETLREAADGHDIDITALLEDLNKEA</sequence>
<dbReference type="AlphaFoldDB" id="A0A415E0M3"/>
<dbReference type="Gene3D" id="1.10.3910.10">
    <property type="entry name" value="SP0561-like"/>
    <property type="match status" value="1"/>
</dbReference>
<dbReference type="InterPro" id="IPR038062">
    <property type="entry name" value="ScdA-like_N_sf"/>
</dbReference>
<dbReference type="GeneID" id="83003011"/>
<comment type="caution">
    <text evidence="2">The sequence shown here is derived from an EMBL/GenBank/DDBJ whole genome shotgun (WGS) entry which is preliminary data.</text>
</comment>
<proteinExistence type="predicted"/>
<dbReference type="STRING" id="1776384.GCA_900086585_00604"/>
<evidence type="ECO:0000259" key="1">
    <source>
        <dbReference type="Pfam" id="PF08984"/>
    </source>
</evidence>
<dbReference type="PANTHER" id="PTHR39341">
    <property type="entry name" value="BSL7085 PROTEIN"/>
    <property type="match status" value="1"/>
</dbReference>
<gene>
    <name evidence="2" type="ORF">DW099_10625</name>
</gene>
<dbReference type="SUPFAM" id="SSF140683">
    <property type="entry name" value="SP0561-like"/>
    <property type="match status" value="1"/>
</dbReference>
<dbReference type="RefSeq" id="WP_067533703.1">
    <property type="nucleotide sequence ID" value="NZ_AP025567.1"/>
</dbReference>
<dbReference type="InterPro" id="IPR023883">
    <property type="entry name" value="CHP03980_redox-disulphide"/>
</dbReference>
<dbReference type="NCBIfam" id="TIGR03980">
    <property type="entry name" value="prismane_assoc"/>
    <property type="match status" value="1"/>
</dbReference>
<evidence type="ECO:0000313" key="2">
    <source>
        <dbReference type="EMBL" id="RHJ87151.1"/>
    </source>
</evidence>
<feature type="domain" description="DUF1858" evidence="1">
    <location>
        <begin position="3"/>
        <end position="55"/>
    </location>
</feature>
<dbReference type="PANTHER" id="PTHR39341:SF1">
    <property type="entry name" value="DUF1858 DOMAIN-CONTAINING PROTEIN"/>
    <property type="match status" value="1"/>
</dbReference>
<dbReference type="EMBL" id="QRMS01000003">
    <property type="protein sequence ID" value="RHJ87151.1"/>
    <property type="molecule type" value="Genomic_DNA"/>
</dbReference>
<name>A0A415E0M3_9FIRM</name>
<dbReference type="InterPro" id="IPR015077">
    <property type="entry name" value="DUF1858"/>
</dbReference>
<protein>
    <submittedName>
        <fullName evidence="2">DUF1858 domain-containing protein</fullName>
    </submittedName>
</protein>
<dbReference type="OrthoDB" id="15017at2"/>
<dbReference type="Proteomes" id="UP000284841">
    <property type="component" value="Unassembled WGS sequence"/>
</dbReference>
<evidence type="ECO:0000313" key="3">
    <source>
        <dbReference type="Proteomes" id="UP000284841"/>
    </source>
</evidence>